<reference evidence="1 2" key="1">
    <citation type="submission" date="2021-06" db="EMBL/GenBank/DDBJ databases">
        <authorList>
            <person name="Kallberg Y."/>
            <person name="Tangrot J."/>
            <person name="Rosling A."/>
        </authorList>
    </citation>
    <scope>NUCLEOTIDE SEQUENCE [LARGE SCALE GENOMIC DNA]</scope>
    <source>
        <strain evidence="1 2">120-4 pot B 10/14</strain>
    </source>
</reference>
<protein>
    <submittedName>
        <fullName evidence="1">22557_t:CDS:1</fullName>
    </submittedName>
</protein>
<dbReference type="Proteomes" id="UP000789901">
    <property type="component" value="Unassembled WGS sequence"/>
</dbReference>
<dbReference type="EMBL" id="CAJVQB010000651">
    <property type="protein sequence ID" value="CAG8500219.1"/>
    <property type="molecule type" value="Genomic_DNA"/>
</dbReference>
<evidence type="ECO:0000313" key="2">
    <source>
        <dbReference type="Proteomes" id="UP000789901"/>
    </source>
</evidence>
<sequence length="47" mass="5547">MILKIKLSEKFFDGTIHRPQIVQPLCHCYNPQVITTLKNNCIYLQDK</sequence>
<gene>
    <name evidence="1" type="ORF">GMARGA_LOCUS2162</name>
</gene>
<proteinExistence type="predicted"/>
<keyword evidence="2" id="KW-1185">Reference proteome</keyword>
<name>A0ABM8W1F1_GIGMA</name>
<accession>A0ABM8W1F1</accession>
<organism evidence="1 2">
    <name type="scientific">Gigaspora margarita</name>
    <dbReference type="NCBI Taxonomy" id="4874"/>
    <lineage>
        <taxon>Eukaryota</taxon>
        <taxon>Fungi</taxon>
        <taxon>Fungi incertae sedis</taxon>
        <taxon>Mucoromycota</taxon>
        <taxon>Glomeromycotina</taxon>
        <taxon>Glomeromycetes</taxon>
        <taxon>Diversisporales</taxon>
        <taxon>Gigasporaceae</taxon>
        <taxon>Gigaspora</taxon>
    </lineage>
</organism>
<comment type="caution">
    <text evidence="1">The sequence shown here is derived from an EMBL/GenBank/DDBJ whole genome shotgun (WGS) entry which is preliminary data.</text>
</comment>
<evidence type="ECO:0000313" key="1">
    <source>
        <dbReference type="EMBL" id="CAG8500219.1"/>
    </source>
</evidence>